<dbReference type="EMBL" id="CP016375">
    <property type="protein sequence ID" value="AQX03682.1"/>
    <property type="molecule type" value="Genomic_DNA"/>
</dbReference>
<dbReference type="SUPFAM" id="SSF46785">
    <property type="entry name" value="Winged helix' DNA-binding domain"/>
    <property type="match status" value="1"/>
</dbReference>
<dbReference type="InterPro" id="IPR036388">
    <property type="entry name" value="WH-like_DNA-bd_sf"/>
</dbReference>
<gene>
    <name evidence="1" type="ORF">BBD32_19250</name>
</gene>
<dbReference type="Pfam" id="PF21205">
    <property type="entry name" value="Rep3_C"/>
    <property type="match status" value="1"/>
</dbReference>
<dbReference type="Gene3D" id="1.10.10.10">
    <property type="entry name" value="Winged helix-like DNA-binding domain superfamily/Winged helix DNA-binding domain"/>
    <property type="match status" value="1"/>
</dbReference>
<name>A0AAU8V3F0_9FLAO</name>
<organism evidence="1 2">
    <name type="scientific">Elizabethkingia anophelis</name>
    <dbReference type="NCBI Taxonomy" id="1117645"/>
    <lineage>
        <taxon>Bacteria</taxon>
        <taxon>Pseudomonadati</taxon>
        <taxon>Bacteroidota</taxon>
        <taxon>Flavobacteriia</taxon>
        <taxon>Flavobacteriales</taxon>
        <taxon>Weeksellaceae</taxon>
        <taxon>Elizabethkingia</taxon>
    </lineage>
</organism>
<keyword evidence="1" id="KW-0614">Plasmid</keyword>
<evidence type="ECO:0008006" key="3">
    <source>
        <dbReference type="Google" id="ProtNLM"/>
    </source>
</evidence>
<dbReference type="InterPro" id="IPR036390">
    <property type="entry name" value="WH_DNA-bd_sf"/>
</dbReference>
<evidence type="ECO:0000313" key="2">
    <source>
        <dbReference type="Proteomes" id="UP000190848"/>
    </source>
</evidence>
<dbReference type="Proteomes" id="UP000190848">
    <property type="component" value="Plasmid unnamed"/>
</dbReference>
<sequence length="428" mass="51111">MILQQKNLYSKKKDQDNIQHWISHKLKRLPLDNLPIFKSRRYIISFAYQRYKKIKDKKIMESSNKKNYLIQSNLFTKSILRDASEFQKDIIYYLQNVIEFNDPNPTGKVVFNYENFLKYKKIEIKKNTYSAKQVLALCDGLTRINGAFYNKLTASTVFFNLIDNVEASELNPNEFTVTFANFGKIFFYEKFALEYANTSKIQYTQIESNIIDLKGDNRKKLFELLSQYKKTGLYRVSLEELKTLLGFIEYEYKSDLDNQEETPQMQLKLLFENETIPENYKRVEYLQVWGEFKRVFLDPAIEAFNSNNKLDISNIRYEPIKTGRKITGLVFTFQKRLDEENLSREDKNALTYFQDYGLNKSQIMFLLQRIGSDLMFKRFNDAVTFNRYIDDVESKYYRMKIWFDNKTHESIKNLGGYLYEKVFPELKK</sequence>
<accession>A0AAU8V3F0</accession>
<dbReference type="AlphaFoldDB" id="A0AAU8V3F0"/>
<proteinExistence type="predicted"/>
<reference evidence="1 2" key="1">
    <citation type="submission" date="2016-07" db="EMBL/GenBank/DDBJ databases">
        <title>Revisiting the taxonomy of the Elizabethkingia Genus using Whole-Genome Sequencing, Optical Mapping, and MALDI-TOF, along with proposal of three novel Elizabethkingia species: Elizabethkingia bruuniana sp. nov., Elizabethkingia ursingii sp. nov., and Elizabethkingia occulta sp. nov.</title>
        <authorList>
            <person name="Nicholson A.C."/>
        </authorList>
    </citation>
    <scope>NUCLEOTIDE SEQUENCE [LARGE SCALE GENOMIC DNA]</scope>
    <source>
        <strain evidence="1 2">F3201</strain>
        <plasmid evidence="1 2">unnamed</plasmid>
    </source>
</reference>
<protein>
    <recommendedName>
        <fullName evidence="3">Initiator Rep protein domain-containing protein</fullName>
    </recommendedName>
</protein>
<evidence type="ECO:0000313" key="1">
    <source>
        <dbReference type="EMBL" id="AQX03682.1"/>
    </source>
</evidence>
<geneLocation type="plasmid" evidence="1 2">
    <name>unnamed</name>
</geneLocation>